<dbReference type="RefSeq" id="WP_111333306.1">
    <property type="nucleotide sequence ID" value="NZ_CP030032.1"/>
</dbReference>
<dbReference type="EMBL" id="CP030032">
    <property type="protein sequence ID" value="AWV89087.1"/>
    <property type="molecule type" value="Genomic_DNA"/>
</dbReference>
<keyword evidence="2" id="KW-0732">Signal</keyword>
<proteinExistence type="predicted"/>
<sequence>MQYINIRTILALLLSMGLGSAVLAQGGDAMAEGSYDKQAEKIDDSTESATDKAVDDSKSAEMGSKDESKSDEMRSSEELAKDFKEWTKSEKPDDNVDGYASNGLTKLDEAIGSVIEDVNAQPMGGGPAGDESSDKEATHEMDKSALKDLKSEQERLSKIASDISGDAKSEHRSKQFHEAATATSQIFSSLQQAHFPKLEKDVKKLQERVDKIDASKPLASQEKDVEKFFKESSKVLDKMSDELKKDAIGGGPVEDDMSHEGDKSSDEKVDEVTPEIE</sequence>
<feature type="chain" id="PRO_5043758487" evidence="2">
    <location>
        <begin position="25"/>
        <end position="277"/>
    </location>
</feature>
<reference evidence="3 4" key="1">
    <citation type="submission" date="2018-06" db="EMBL/GenBank/DDBJ databases">
        <title>Lujinxingia sediminis gen. nov. sp. nov., a new facultative anaerobic member of the class Deltaproteobacteria, and proposal of Lujinxingaceae fam. nov.</title>
        <authorList>
            <person name="Guo L.-Y."/>
            <person name="Li C.-M."/>
            <person name="Wang S."/>
            <person name="Du Z.-J."/>
        </authorList>
    </citation>
    <scope>NUCLEOTIDE SEQUENCE [LARGE SCALE GENOMIC DNA]</scope>
    <source>
        <strain evidence="3 4">FA350</strain>
    </source>
</reference>
<feature type="compositionally biased region" description="Basic and acidic residues" evidence="1">
    <location>
        <begin position="256"/>
        <end position="271"/>
    </location>
</feature>
<feature type="compositionally biased region" description="Basic and acidic residues" evidence="1">
    <location>
        <begin position="165"/>
        <end position="177"/>
    </location>
</feature>
<evidence type="ECO:0000313" key="3">
    <source>
        <dbReference type="EMBL" id="AWV89087.1"/>
    </source>
</evidence>
<accession>A0A2Z4FJ90</accession>
<evidence type="ECO:0000256" key="2">
    <source>
        <dbReference type="SAM" id="SignalP"/>
    </source>
</evidence>
<feature type="region of interest" description="Disordered" evidence="1">
    <location>
        <begin position="241"/>
        <end position="277"/>
    </location>
</feature>
<dbReference type="AlphaFoldDB" id="A0A2Z4FJ90"/>
<feature type="region of interest" description="Disordered" evidence="1">
    <location>
        <begin position="33"/>
        <end position="181"/>
    </location>
</feature>
<dbReference type="KEGG" id="bsed:DN745_06955"/>
<protein>
    <submittedName>
        <fullName evidence="3">Uncharacterized protein</fullName>
    </submittedName>
</protein>
<feature type="compositionally biased region" description="Basic and acidic residues" evidence="1">
    <location>
        <begin position="132"/>
        <end position="157"/>
    </location>
</feature>
<keyword evidence="4" id="KW-1185">Reference proteome</keyword>
<feature type="compositionally biased region" description="Basic and acidic residues" evidence="1">
    <location>
        <begin position="34"/>
        <end position="94"/>
    </location>
</feature>
<organism evidence="3 4">
    <name type="scientific">Bradymonas sediminis</name>
    <dbReference type="NCBI Taxonomy" id="1548548"/>
    <lineage>
        <taxon>Bacteria</taxon>
        <taxon>Deltaproteobacteria</taxon>
        <taxon>Bradymonadales</taxon>
        <taxon>Bradymonadaceae</taxon>
        <taxon>Bradymonas</taxon>
    </lineage>
</organism>
<feature type="signal peptide" evidence="2">
    <location>
        <begin position="1"/>
        <end position="24"/>
    </location>
</feature>
<name>A0A2Z4FJ90_9DELT</name>
<evidence type="ECO:0000313" key="4">
    <source>
        <dbReference type="Proteomes" id="UP000249799"/>
    </source>
</evidence>
<evidence type="ECO:0000256" key="1">
    <source>
        <dbReference type="SAM" id="MobiDB-lite"/>
    </source>
</evidence>
<dbReference type="Proteomes" id="UP000249799">
    <property type="component" value="Chromosome"/>
</dbReference>
<gene>
    <name evidence="3" type="ORF">DN745_06955</name>
</gene>